<dbReference type="EMBL" id="CP096205">
    <property type="protein sequence ID" value="UPQ80730.1"/>
    <property type="molecule type" value="Genomic_DNA"/>
</dbReference>
<sequence>MGRYGNYPKTVEDCKVISISNLKKWNYFTCYGNKSGSINWSRNGVRTSSIGIEVTFTDAQKFIILDYKTNDESIRYKVNIIAKPSNLGKGEVYYFLCPSTGKICRKLYFESGYFLHRTAFRNLMYERQIESKKNRELLKVLDASFIPDEVYGERYKPYFKTHYKGKPTKRYVRLQTRINIADSYPPDTFERLAMM</sequence>
<name>A0ABY4KK16_9FLAO</name>
<dbReference type="RefSeq" id="WP_248436615.1">
    <property type="nucleotide sequence ID" value="NZ_CP096205.1"/>
</dbReference>
<accession>A0ABY4KK16</accession>
<reference evidence="1" key="1">
    <citation type="submission" date="2022-04" db="EMBL/GenBank/DDBJ databases">
        <title>Consumption of N2O by Flavobacterium azooxidireducens sp. nov. isolated from Decomposing Leaf Litter of Phragmites australis (Cav.).</title>
        <authorList>
            <person name="Behrendt U."/>
            <person name="Spanner T."/>
            <person name="Augustin J."/>
            <person name="Horn M.A."/>
            <person name="Kolb S."/>
            <person name="Ulrich A."/>
        </authorList>
    </citation>
    <scope>NUCLEOTIDE SEQUENCE</scope>
    <source>
        <strain evidence="1">IGB 4-14</strain>
    </source>
</reference>
<gene>
    <name evidence="1" type="ORF">M0M57_07795</name>
</gene>
<evidence type="ECO:0000313" key="1">
    <source>
        <dbReference type="EMBL" id="UPQ80730.1"/>
    </source>
</evidence>
<organism evidence="1 2">
    <name type="scientific">Flavobacterium azooxidireducens</name>
    <dbReference type="NCBI Taxonomy" id="1871076"/>
    <lineage>
        <taxon>Bacteria</taxon>
        <taxon>Pseudomonadati</taxon>
        <taxon>Bacteroidota</taxon>
        <taxon>Flavobacteriia</taxon>
        <taxon>Flavobacteriales</taxon>
        <taxon>Flavobacteriaceae</taxon>
        <taxon>Flavobacterium</taxon>
    </lineage>
</organism>
<proteinExistence type="predicted"/>
<evidence type="ECO:0000313" key="2">
    <source>
        <dbReference type="Proteomes" id="UP000830583"/>
    </source>
</evidence>
<keyword evidence="2" id="KW-1185">Reference proteome</keyword>
<protein>
    <recommendedName>
        <fullName evidence="3">Homing endonuclease LAGLIDADG domain-containing protein</fullName>
    </recommendedName>
</protein>
<evidence type="ECO:0008006" key="3">
    <source>
        <dbReference type="Google" id="ProtNLM"/>
    </source>
</evidence>
<dbReference type="Proteomes" id="UP000830583">
    <property type="component" value="Chromosome"/>
</dbReference>